<evidence type="ECO:0000256" key="3">
    <source>
        <dbReference type="ARBA" id="ARBA00023125"/>
    </source>
</evidence>
<dbReference type="PANTHER" id="PTHR30346:SF0">
    <property type="entry name" value="HCA OPERON TRANSCRIPTIONAL ACTIVATOR HCAR"/>
    <property type="match status" value="1"/>
</dbReference>
<dbReference type="PROSITE" id="PS50931">
    <property type="entry name" value="HTH_LYSR"/>
    <property type="match status" value="1"/>
</dbReference>
<feature type="domain" description="HTH lysR-type" evidence="5">
    <location>
        <begin position="5"/>
        <end position="63"/>
    </location>
</feature>
<keyword evidence="3" id="KW-0238">DNA-binding</keyword>
<dbReference type="Gene3D" id="3.40.190.10">
    <property type="entry name" value="Periplasmic binding protein-like II"/>
    <property type="match status" value="2"/>
</dbReference>
<name>A0A2R8BP13_9RHOB</name>
<keyword evidence="2" id="KW-0805">Transcription regulation</keyword>
<evidence type="ECO:0000256" key="2">
    <source>
        <dbReference type="ARBA" id="ARBA00023015"/>
    </source>
</evidence>
<dbReference type="PRINTS" id="PR00039">
    <property type="entry name" value="HTHLYSR"/>
</dbReference>
<dbReference type="Gene3D" id="1.10.10.10">
    <property type="entry name" value="Winged helix-like DNA-binding domain superfamily/Winged helix DNA-binding domain"/>
    <property type="match status" value="1"/>
</dbReference>
<dbReference type="GO" id="GO:0003700">
    <property type="term" value="F:DNA-binding transcription factor activity"/>
    <property type="evidence" value="ECO:0007669"/>
    <property type="project" value="InterPro"/>
</dbReference>
<reference evidence="6 7" key="1">
    <citation type="submission" date="2018-03" db="EMBL/GenBank/DDBJ databases">
        <authorList>
            <person name="Keele B.F."/>
        </authorList>
    </citation>
    <scope>NUCLEOTIDE SEQUENCE [LARGE SCALE GENOMIC DNA]</scope>
    <source>
        <strain evidence="6 7">CECT 8599</strain>
    </source>
</reference>
<dbReference type="GO" id="GO:0032993">
    <property type="term" value="C:protein-DNA complex"/>
    <property type="evidence" value="ECO:0007669"/>
    <property type="project" value="TreeGrafter"/>
</dbReference>
<protein>
    <submittedName>
        <fullName evidence="6">Hydrogen peroxide-inducible genes activator</fullName>
    </submittedName>
</protein>
<dbReference type="FunFam" id="1.10.10.10:FF:000001">
    <property type="entry name" value="LysR family transcriptional regulator"/>
    <property type="match status" value="1"/>
</dbReference>
<dbReference type="InterPro" id="IPR036390">
    <property type="entry name" value="WH_DNA-bd_sf"/>
</dbReference>
<evidence type="ECO:0000256" key="4">
    <source>
        <dbReference type="ARBA" id="ARBA00023163"/>
    </source>
</evidence>
<comment type="similarity">
    <text evidence="1">Belongs to the LysR transcriptional regulatory family.</text>
</comment>
<evidence type="ECO:0000313" key="6">
    <source>
        <dbReference type="EMBL" id="SPH27322.1"/>
    </source>
</evidence>
<keyword evidence="4" id="KW-0804">Transcription</keyword>
<dbReference type="AlphaFoldDB" id="A0A2R8BP13"/>
<accession>A0A2R8BP13</accession>
<dbReference type="Pfam" id="PF03466">
    <property type="entry name" value="LysR_substrate"/>
    <property type="match status" value="1"/>
</dbReference>
<dbReference type="InterPro" id="IPR005119">
    <property type="entry name" value="LysR_subst-bd"/>
</dbReference>
<evidence type="ECO:0000256" key="1">
    <source>
        <dbReference type="ARBA" id="ARBA00009437"/>
    </source>
</evidence>
<organism evidence="6 7">
    <name type="scientific">Ascidiaceihabitans donghaensis</name>
    <dbReference type="NCBI Taxonomy" id="1510460"/>
    <lineage>
        <taxon>Bacteria</taxon>
        <taxon>Pseudomonadati</taxon>
        <taxon>Pseudomonadota</taxon>
        <taxon>Alphaproteobacteria</taxon>
        <taxon>Rhodobacterales</taxon>
        <taxon>Paracoccaceae</taxon>
        <taxon>Ascidiaceihabitans</taxon>
    </lineage>
</organism>
<dbReference type="InterPro" id="IPR036388">
    <property type="entry name" value="WH-like_DNA-bd_sf"/>
</dbReference>
<dbReference type="OrthoDB" id="8679465at2"/>
<dbReference type="SUPFAM" id="SSF46785">
    <property type="entry name" value="Winged helix' DNA-binding domain"/>
    <property type="match status" value="1"/>
</dbReference>
<gene>
    <name evidence="6" type="primary">oxyR_5</name>
    <name evidence="6" type="ORF">ASD8599_03788</name>
</gene>
<dbReference type="PANTHER" id="PTHR30346">
    <property type="entry name" value="TRANSCRIPTIONAL DUAL REGULATOR HCAR-RELATED"/>
    <property type="match status" value="1"/>
</dbReference>
<sequence>MTVRFTYRQLEYLVAVGDAGTIAQAAGQLNVSSPSISTAINQLEAHFGVQLFVRHHAQGLTLTPGGRRLFSEAKRMLADAAALNDIAEDVAKRPGGPLAVGALSTLAPLLSAKFRKSFEQSFPESRVSLFTGDQTTLFQQLARAEIDVAITYDMEIPQDIHFEGLAALRPCVMLHPDHPLAQGDCVSLHEIATDPLILLDLPLSRDYFLSTFRGLGITPNIADRTNDLSVARSLVANGYGYSLLSIGTEIAYAPDGQPLAILPICEDVGHITLGLATKQITSRSAIVQAFYDHVRTQIDAHGLPATRMFC</sequence>
<proteinExistence type="inferred from homology"/>
<keyword evidence="7" id="KW-1185">Reference proteome</keyword>
<dbReference type="Pfam" id="PF00126">
    <property type="entry name" value="HTH_1"/>
    <property type="match status" value="1"/>
</dbReference>
<dbReference type="SUPFAM" id="SSF53850">
    <property type="entry name" value="Periplasmic binding protein-like II"/>
    <property type="match status" value="1"/>
</dbReference>
<dbReference type="GO" id="GO:0003677">
    <property type="term" value="F:DNA binding"/>
    <property type="evidence" value="ECO:0007669"/>
    <property type="project" value="UniProtKB-KW"/>
</dbReference>
<evidence type="ECO:0000313" key="7">
    <source>
        <dbReference type="Proteomes" id="UP000244880"/>
    </source>
</evidence>
<dbReference type="EMBL" id="OMOR01000002">
    <property type="protein sequence ID" value="SPH27322.1"/>
    <property type="molecule type" value="Genomic_DNA"/>
</dbReference>
<evidence type="ECO:0000259" key="5">
    <source>
        <dbReference type="PROSITE" id="PS50931"/>
    </source>
</evidence>
<dbReference type="Proteomes" id="UP000244880">
    <property type="component" value="Unassembled WGS sequence"/>
</dbReference>
<dbReference type="InterPro" id="IPR000847">
    <property type="entry name" value="LysR_HTH_N"/>
</dbReference>